<comment type="caution">
    <text evidence="1">The sequence shown here is derived from an EMBL/GenBank/DDBJ whole genome shotgun (WGS) entry which is preliminary data.</text>
</comment>
<sequence length="210" mass="25019">MEVVKKMITYTSCGMPIALQELPFFADSFEILNDSILIFNGAAFEDQVVLWDYRNKKRINSHLKYDPHYNCRPLKPFTKCNNEILWQREFEQMLYRVTEQELIPARYIDFQEFAYNGKLEKTPQGIYFLQPDIAHMNRYYENDKYIHFIFECEALDDMPFLVYYFKKSGKKIILNNNHYKDDLTFYHITPPAINAFTTAGDPVSVLYTSF</sequence>
<proteinExistence type="predicted"/>
<reference evidence="1" key="1">
    <citation type="submission" date="2022-01" db="EMBL/GenBank/DDBJ databases">
        <title>Collection of gut derived symbiotic bacterial strains cultured from healthy donors.</title>
        <authorList>
            <person name="Lin H."/>
            <person name="Kohout C."/>
            <person name="Waligurski E."/>
            <person name="Pamer E.G."/>
        </authorList>
    </citation>
    <scope>NUCLEOTIDE SEQUENCE</scope>
    <source>
        <strain evidence="1">DFI.1.149</strain>
    </source>
</reference>
<evidence type="ECO:0000313" key="1">
    <source>
        <dbReference type="EMBL" id="MCG4961712.1"/>
    </source>
</evidence>
<evidence type="ECO:0000313" key="2">
    <source>
        <dbReference type="Proteomes" id="UP001199750"/>
    </source>
</evidence>
<dbReference type="Pfam" id="PF17170">
    <property type="entry name" value="DUF5128"/>
    <property type="match status" value="1"/>
</dbReference>
<dbReference type="EMBL" id="JAKNDN010000043">
    <property type="protein sequence ID" value="MCG4961712.1"/>
    <property type="molecule type" value="Genomic_DNA"/>
</dbReference>
<organism evidence="1 2">
    <name type="scientific">Odoribacter splanchnicus</name>
    <dbReference type="NCBI Taxonomy" id="28118"/>
    <lineage>
        <taxon>Bacteria</taxon>
        <taxon>Pseudomonadati</taxon>
        <taxon>Bacteroidota</taxon>
        <taxon>Bacteroidia</taxon>
        <taxon>Bacteroidales</taxon>
        <taxon>Odoribacteraceae</taxon>
        <taxon>Odoribacter</taxon>
    </lineage>
</organism>
<dbReference type="Proteomes" id="UP001199750">
    <property type="component" value="Unassembled WGS sequence"/>
</dbReference>
<name>A0AAW5CK74_9BACT</name>
<dbReference type="AlphaFoldDB" id="A0AAW5CK74"/>
<gene>
    <name evidence="1" type="ORF">L0P03_17975</name>
</gene>
<dbReference type="RefSeq" id="WP_175315722.1">
    <property type="nucleotide sequence ID" value="NZ_JABWDG010000034.1"/>
</dbReference>
<protein>
    <submittedName>
        <fullName evidence="1">6-bladed beta-propeller</fullName>
    </submittedName>
</protein>
<accession>A0AAW5CK74</accession>